<sequence length="225" mass="25200">MPNPNPPPPQTKKNSSGAVTCVFFIIKYLLLSAPKSFGLHLMQASLMDYFRPGLWWSKIFGIRNNSYTCTFSVQAASFKEVAEVLKTMEEVRENFKPLTGNDVLAKAEFVVPKNAVKKGGAQFTLWFFTPNKQWLDVMEFVHDTTNSTPTSQVFKVLSFSSGVVPASVPLCLLFSVLFFLIPFSDVGQNYSHVMTVKQQFEKKGLEAVVEKGRKSKTKQVSDTAH</sequence>
<dbReference type="Proteomes" id="UP001162640">
    <property type="component" value="Unassembled WGS sequence"/>
</dbReference>
<reference evidence="3" key="1">
    <citation type="journal article" date="2023" name="Commun. Biol.">
        <title>Genome analysis of Parmales, the sister group of diatoms, reveals the evolutionary specialization of diatoms from phago-mixotrophs to photoautotrophs.</title>
        <authorList>
            <person name="Ban H."/>
            <person name="Sato S."/>
            <person name="Yoshikawa S."/>
            <person name="Yamada K."/>
            <person name="Nakamura Y."/>
            <person name="Ichinomiya M."/>
            <person name="Sato N."/>
            <person name="Blanc-Mathieu R."/>
            <person name="Endo H."/>
            <person name="Kuwata A."/>
            <person name="Ogata H."/>
        </authorList>
    </citation>
    <scope>NUCLEOTIDE SEQUENCE [LARGE SCALE GENOMIC DNA]</scope>
</reference>
<organism evidence="2 3">
    <name type="scientific">Triparma laevis f. inornata</name>
    <dbReference type="NCBI Taxonomy" id="1714386"/>
    <lineage>
        <taxon>Eukaryota</taxon>
        <taxon>Sar</taxon>
        <taxon>Stramenopiles</taxon>
        <taxon>Ochrophyta</taxon>
        <taxon>Bolidophyceae</taxon>
        <taxon>Parmales</taxon>
        <taxon>Triparmaceae</taxon>
        <taxon>Triparma</taxon>
    </lineage>
</organism>
<comment type="caution">
    <text evidence="2">The sequence shown here is derived from an EMBL/GenBank/DDBJ whole genome shotgun (WGS) entry which is preliminary data.</text>
</comment>
<name>A0A9W7E8E5_9STRA</name>
<feature type="transmembrane region" description="Helical" evidence="1">
    <location>
        <begin position="15"/>
        <end position="33"/>
    </location>
</feature>
<keyword evidence="1" id="KW-0472">Membrane</keyword>
<accession>A0A9W7E8E5</accession>
<keyword evidence="1" id="KW-0812">Transmembrane</keyword>
<evidence type="ECO:0000313" key="2">
    <source>
        <dbReference type="EMBL" id="GMH69767.1"/>
    </source>
</evidence>
<dbReference type="AlphaFoldDB" id="A0A9W7E8E5"/>
<dbReference type="EMBL" id="BLQM01000151">
    <property type="protein sequence ID" value="GMH69767.1"/>
    <property type="molecule type" value="Genomic_DNA"/>
</dbReference>
<keyword evidence="1" id="KW-1133">Transmembrane helix</keyword>
<gene>
    <name evidence="2" type="ORF">TL16_g05238</name>
</gene>
<proteinExistence type="predicted"/>
<feature type="transmembrane region" description="Helical" evidence="1">
    <location>
        <begin position="156"/>
        <end position="181"/>
    </location>
</feature>
<evidence type="ECO:0000313" key="3">
    <source>
        <dbReference type="Proteomes" id="UP001162640"/>
    </source>
</evidence>
<evidence type="ECO:0000256" key="1">
    <source>
        <dbReference type="SAM" id="Phobius"/>
    </source>
</evidence>
<protein>
    <submittedName>
        <fullName evidence="2">Uncharacterized protein</fullName>
    </submittedName>
</protein>